<comment type="caution">
    <text evidence="9">The sequence shown here is derived from an EMBL/GenBank/DDBJ whole genome shotgun (WGS) entry which is preliminary data.</text>
</comment>
<dbReference type="InterPro" id="IPR003594">
    <property type="entry name" value="HATPase_dom"/>
</dbReference>
<dbReference type="InterPro" id="IPR036890">
    <property type="entry name" value="HATPase_C_sf"/>
</dbReference>
<dbReference type="InterPro" id="IPR036097">
    <property type="entry name" value="HisK_dim/P_sf"/>
</dbReference>
<dbReference type="CDD" id="cd00075">
    <property type="entry name" value="HATPase"/>
    <property type="match status" value="1"/>
</dbReference>
<comment type="catalytic activity">
    <reaction evidence="1">
        <text>ATP + protein L-histidine = ADP + protein N-phospho-L-histidine.</text>
        <dbReference type="EC" id="2.7.13.3"/>
    </reaction>
</comment>
<reference evidence="9 10" key="1">
    <citation type="journal article" date="1994" name="Int. J. Syst. Bacteriol.">
        <title>Phylogenetic positions of novel aerobic, bacteriochlorophyll a-containing bacteria and description of Roseococcus thiosulfatophilus gen. nov., sp. nov., Erythromicrobium ramosum gen. nov., sp. nov., and Erythrobacter litoralis sp. nov.</title>
        <authorList>
            <person name="Yurkov V."/>
            <person name="Stackebrandt E."/>
            <person name="Holmes A."/>
            <person name="Fuerst J.A."/>
            <person name="Hugenholtz P."/>
            <person name="Golecki J."/>
            <person name="Gad'on N."/>
            <person name="Gorlenko V.M."/>
            <person name="Kompantseva E.I."/>
            <person name="Drews G."/>
        </authorList>
    </citation>
    <scope>NUCLEOTIDE SEQUENCE [LARGE SCALE GENOMIC DNA]</scope>
    <source>
        <strain evidence="9 10">KR-99</strain>
    </source>
</reference>
<evidence type="ECO:0000256" key="5">
    <source>
        <dbReference type="ARBA" id="ARBA00022777"/>
    </source>
</evidence>
<dbReference type="SUPFAM" id="SSF55874">
    <property type="entry name" value="ATPase domain of HSP90 chaperone/DNA topoisomerase II/histidine kinase"/>
    <property type="match status" value="1"/>
</dbReference>
<dbReference type="SMART" id="SM00387">
    <property type="entry name" value="HATPase_c"/>
    <property type="match status" value="1"/>
</dbReference>
<sequence length="782" mass="85252">MLVSNGGLFVIAIVMAAWTGGAIWALVTGLQMRRAAGTARRQLRRLTRLIDSGPAIPLIVRSDSRIEGPERVARWLGLEKLPPYLAELSQQARGLPRETLDLLGQKITTAQKSGAPFAMAVTAAGSNRRLRIEGRLADPQTIAPGAVLLWFYDATESETRMAALVEAEAEAKRAFDALSGLIEAAPIPMWFRREDLSLLLVNSAYVEAVGASSAADVVEAGQELVETVDGLTPLAVAARAFESNTPSRRTVTTTIAGTRRAMEVVDLPIKGRGIAGYAIDVHDLIQARQATERFRDAQRDMLDNLSAGVAQFDAQRRLIFVNQPFVRMFQLKPQWLQDGLEFERLIDRMREAGRVPQVRDFPAWRDEKREWFQSAAPIEDSWLIADGTHLRAIAQPTPDNGLLLIFEDRTEQVQLASARDTLLRVRTATFNNLYEALAVFTSDGRLHLWNTRFGAVWEVDEAELAKHPRADELLKAIAPQLKRPAQISALREVIRSATLDRTQRAGQLVMKDGRVFDFVGIPLPDSSALFTMIDVSDAKRMEDALRERNEALVEADAIKTKFLANMSYEFRTPLTSIGGFAELLASGVAGPLSDQGQEYAKAIIDSVERLSAQINMVLDLSQSQAGTLPLKREPTDIGALLVDVAKGVAGLAGGRNIALEVDVNGGPGMAEVDRQRFAQAITAVVDNALRYTQEGGRVLLLGDRFRNKLRIVVSDNGPGLDARAQARALDGVLQADEAGGKPVAKRSGLGLPLAKNLIEAHGGRMELVSEPGAGTIVTILMP</sequence>
<organism evidence="9 10">
    <name type="scientific">Sphingomonas ursincola</name>
    <dbReference type="NCBI Taxonomy" id="56361"/>
    <lineage>
        <taxon>Bacteria</taxon>
        <taxon>Pseudomonadati</taxon>
        <taxon>Pseudomonadota</taxon>
        <taxon>Alphaproteobacteria</taxon>
        <taxon>Sphingomonadales</taxon>
        <taxon>Sphingomonadaceae</taxon>
        <taxon>Sphingomonas</taxon>
    </lineage>
</organism>
<dbReference type="InterPro" id="IPR003661">
    <property type="entry name" value="HisK_dim/P_dom"/>
</dbReference>
<protein>
    <recommendedName>
        <fullName evidence="2">histidine kinase</fullName>
        <ecNumber evidence="2">2.7.13.3</ecNumber>
    </recommendedName>
</protein>
<dbReference type="InterPro" id="IPR004358">
    <property type="entry name" value="Sig_transdc_His_kin-like_C"/>
</dbReference>
<keyword evidence="7" id="KW-1133">Transmembrane helix</keyword>
<dbReference type="PANTHER" id="PTHR43711:SF31">
    <property type="entry name" value="HISTIDINE KINASE"/>
    <property type="match status" value="1"/>
</dbReference>
<dbReference type="EMBL" id="VDES01000003">
    <property type="protein sequence ID" value="MBA1375676.1"/>
    <property type="molecule type" value="Genomic_DNA"/>
</dbReference>
<proteinExistence type="predicted"/>
<evidence type="ECO:0000313" key="10">
    <source>
        <dbReference type="Proteomes" id="UP000589292"/>
    </source>
</evidence>
<keyword evidence="10" id="KW-1185">Reference proteome</keyword>
<dbReference type="InterPro" id="IPR005467">
    <property type="entry name" value="His_kinase_dom"/>
</dbReference>
<evidence type="ECO:0000313" key="9">
    <source>
        <dbReference type="EMBL" id="MBA1375676.1"/>
    </source>
</evidence>
<evidence type="ECO:0000259" key="8">
    <source>
        <dbReference type="PROSITE" id="PS50109"/>
    </source>
</evidence>
<dbReference type="Pfam" id="PF00512">
    <property type="entry name" value="HisKA"/>
    <property type="match status" value="1"/>
</dbReference>
<dbReference type="Pfam" id="PF02518">
    <property type="entry name" value="HATPase_c"/>
    <property type="match status" value="1"/>
</dbReference>
<accession>A0A7V8RFS0</accession>
<dbReference type="InterPro" id="IPR000014">
    <property type="entry name" value="PAS"/>
</dbReference>
<evidence type="ECO:0000256" key="1">
    <source>
        <dbReference type="ARBA" id="ARBA00000085"/>
    </source>
</evidence>
<keyword evidence="3" id="KW-0597">Phosphoprotein</keyword>
<feature type="domain" description="Histidine kinase" evidence="8">
    <location>
        <begin position="565"/>
        <end position="782"/>
    </location>
</feature>
<keyword evidence="7" id="KW-0472">Membrane</keyword>
<dbReference type="Gene3D" id="3.30.450.20">
    <property type="entry name" value="PAS domain"/>
    <property type="match status" value="2"/>
</dbReference>
<dbReference type="InterPro" id="IPR050736">
    <property type="entry name" value="Sensor_HK_Regulatory"/>
</dbReference>
<dbReference type="PANTHER" id="PTHR43711">
    <property type="entry name" value="TWO-COMPONENT HISTIDINE KINASE"/>
    <property type="match status" value="1"/>
</dbReference>
<dbReference type="CDD" id="cd00082">
    <property type="entry name" value="HisKA"/>
    <property type="match status" value="1"/>
</dbReference>
<dbReference type="PROSITE" id="PS50109">
    <property type="entry name" value="HIS_KIN"/>
    <property type="match status" value="1"/>
</dbReference>
<dbReference type="EC" id="2.7.13.3" evidence="2"/>
<dbReference type="RefSeq" id="WP_181268163.1">
    <property type="nucleotide sequence ID" value="NZ_BAAAGB010000001.1"/>
</dbReference>
<dbReference type="SUPFAM" id="SSF55785">
    <property type="entry name" value="PYP-like sensor domain (PAS domain)"/>
    <property type="match status" value="2"/>
</dbReference>
<evidence type="ECO:0000256" key="3">
    <source>
        <dbReference type="ARBA" id="ARBA00022553"/>
    </source>
</evidence>
<dbReference type="SUPFAM" id="SSF47384">
    <property type="entry name" value="Homodimeric domain of signal transducing histidine kinase"/>
    <property type="match status" value="1"/>
</dbReference>
<dbReference type="PRINTS" id="PR00344">
    <property type="entry name" value="BCTRLSENSOR"/>
</dbReference>
<dbReference type="Gene3D" id="3.30.565.10">
    <property type="entry name" value="Histidine kinase-like ATPase, C-terminal domain"/>
    <property type="match status" value="1"/>
</dbReference>
<dbReference type="AlphaFoldDB" id="A0A7V8RFS0"/>
<keyword evidence="6" id="KW-0902">Two-component regulatory system</keyword>
<name>A0A7V8RFS0_9SPHN</name>
<keyword evidence="4" id="KW-0808">Transferase</keyword>
<dbReference type="Gene3D" id="1.10.287.130">
    <property type="match status" value="1"/>
</dbReference>
<dbReference type="InterPro" id="IPR035965">
    <property type="entry name" value="PAS-like_dom_sf"/>
</dbReference>
<dbReference type="Proteomes" id="UP000589292">
    <property type="component" value="Unassembled WGS sequence"/>
</dbReference>
<keyword evidence="5" id="KW-0418">Kinase</keyword>
<evidence type="ECO:0000256" key="7">
    <source>
        <dbReference type="SAM" id="Phobius"/>
    </source>
</evidence>
<gene>
    <name evidence="9" type="ORF">FG486_15115</name>
</gene>
<feature type="transmembrane region" description="Helical" evidence="7">
    <location>
        <begin position="6"/>
        <end position="27"/>
    </location>
</feature>
<dbReference type="Pfam" id="PF12860">
    <property type="entry name" value="PAS_7"/>
    <property type="match status" value="2"/>
</dbReference>
<evidence type="ECO:0000256" key="6">
    <source>
        <dbReference type="ARBA" id="ARBA00023012"/>
    </source>
</evidence>
<dbReference type="SMART" id="SM00388">
    <property type="entry name" value="HisKA"/>
    <property type="match status" value="1"/>
</dbReference>
<evidence type="ECO:0000256" key="2">
    <source>
        <dbReference type="ARBA" id="ARBA00012438"/>
    </source>
</evidence>
<keyword evidence="7" id="KW-0812">Transmembrane</keyword>
<dbReference type="SMART" id="SM00091">
    <property type="entry name" value="PAS"/>
    <property type="match status" value="3"/>
</dbReference>
<evidence type="ECO:0000256" key="4">
    <source>
        <dbReference type="ARBA" id="ARBA00022679"/>
    </source>
</evidence>
<dbReference type="GO" id="GO:0000155">
    <property type="term" value="F:phosphorelay sensor kinase activity"/>
    <property type="evidence" value="ECO:0007669"/>
    <property type="project" value="InterPro"/>
</dbReference>